<accession>A0A080ZA61</accession>
<dbReference type="EMBL" id="ANJA01003473">
    <property type="protein sequence ID" value="ETO63522.1"/>
    <property type="molecule type" value="Genomic_DNA"/>
</dbReference>
<dbReference type="EMBL" id="ANJA01003203">
    <property type="protein sequence ID" value="ETO65309.1"/>
    <property type="molecule type" value="Genomic_DNA"/>
</dbReference>
<name>A0A080ZA61_PHYNI</name>
<feature type="non-terminal residue" evidence="1">
    <location>
        <position position="67"/>
    </location>
</feature>
<sequence>MSDKHEYSPGEKQMIVNSYEFFKNQKEHGMFKGIRTRQLVSDCLRCAPNTVDSVVNEKNKNPTTDFE</sequence>
<organism evidence="1 4">
    <name type="scientific">Phytophthora nicotianae P1976</name>
    <dbReference type="NCBI Taxonomy" id="1317066"/>
    <lineage>
        <taxon>Eukaryota</taxon>
        <taxon>Sar</taxon>
        <taxon>Stramenopiles</taxon>
        <taxon>Oomycota</taxon>
        <taxon>Peronosporomycetes</taxon>
        <taxon>Peronosporales</taxon>
        <taxon>Peronosporaceae</taxon>
        <taxon>Phytophthora</taxon>
    </lineage>
</organism>
<dbReference type="EMBL" id="ANJA01002057">
    <property type="protein sequence ID" value="ETO72522.1"/>
    <property type="molecule type" value="Genomic_DNA"/>
</dbReference>
<reference evidence="1 4" key="1">
    <citation type="submission" date="2013-11" db="EMBL/GenBank/DDBJ databases">
        <title>The Genome Sequence of Phytophthora parasitica P1976.</title>
        <authorList>
            <consortium name="The Broad Institute Genomics Platform"/>
            <person name="Russ C."/>
            <person name="Tyler B."/>
            <person name="Panabieres F."/>
            <person name="Shan W."/>
            <person name="Tripathy S."/>
            <person name="Grunwald N."/>
            <person name="Machado M."/>
            <person name="Johnson C.S."/>
            <person name="Walker B."/>
            <person name="Young S."/>
            <person name="Zeng Q."/>
            <person name="Gargeya S."/>
            <person name="Fitzgerald M."/>
            <person name="Haas B."/>
            <person name="Abouelleil A."/>
            <person name="Allen A.W."/>
            <person name="Alvarado L."/>
            <person name="Arachchi H.M."/>
            <person name="Berlin A.M."/>
            <person name="Chapman S.B."/>
            <person name="Gainer-Dewar J."/>
            <person name="Goldberg J."/>
            <person name="Griggs A."/>
            <person name="Gujja S."/>
            <person name="Hansen M."/>
            <person name="Howarth C."/>
            <person name="Imamovic A."/>
            <person name="Ireland A."/>
            <person name="Larimer J."/>
            <person name="McCowan C."/>
            <person name="Murphy C."/>
            <person name="Pearson M."/>
            <person name="Poon T.W."/>
            <person name="Priest M."/>
            <person name="Roberts A."/>
            <person name="Saif S."/>
            <person name="Shea T."/>
            <person name="Sisk P."/>
            <person name="Sykes S."/>
            <person name="Wortman J."/>
            <person name="Nusbaum C."/>
            <person name="Birren B."/>
        </authorList>
    </citation>
    <scope>NUCLEOTIDE SEQUENCE [LARGE SCALE GENOMIC DNA]</scope>
    <source>
        <strain evidence="1 4">P1976</strain>
    </source>
</reference>
<dbReference type="AlphaFoldDB" id="A0A080ZA61"/>
<evidence type="ECO:0008006" key="5">
    <source>
        <dbReference type="Google" id="ProtNLM"/>
    </source>
</evidence>
<evidence type="ECO:0000313" key="2">
    <source>
        <dbReference type="EMBL" id="ETO65309.1"/>
    </source>
</evidence>
<gene>
    <name evidence="3" type="ORF">F444_11397</name>
    <name evidence="2" type="ORF">F444_17368</name>
    <name evidence="1" type="ORF">F444_18763</name>
</gene>
<evidence type="ECO:0000313" key="4">
    <source>
        <dbReference type="Proteomes" id="UP000028582"/>
    </source>
</evidence>
<dbReference type="Proteomes" id="UP000028582">
    <property type="component" value="Unassembled WGS sequence"/>
</dbReference>
<comment type="caution">
    <text evidence="1">The sequence shown here is derived from an EMBL/GenBank/DDBJ whole genome shotgun (WGS) entry which is preliminary data.</text>
</comment>
<protein>
    <recommendedName>
        <fullName evidence="5">HTH psq-type domain-containing protein</fullName>
    </recommendedName>
</protein>
<proteinExistence type="predicted"/>
<evidence type="ECO:0000313" key="3">
    <source>
        <dbReference type="EMBL" id="ETO72522.1"/>
    </source>
</evidence>
<evidence type="ECO:0000313" key="1">
    <source>
        <dbReference type="EMBL" id="ETO63522.1"/>
    </source>
</evidence>